<sequence length="90" mass="8923">MTVAAVQVKLAAGPAPVYAPSMPSREDILILGLTAGTVGSLVGGLLLGIGLGMVTQGAHAGWLLVLPAAPIAGGLGYLLARRLVSRPPTV</sequence>
<evidence type="ECO:0000313" key="2">
    <source>
        <dbReference type="EMBL" id="PZW37654.1"/>
    </source>
</evidence>
<dbReference type="EMBL" id="QKYU01000044">
    <property type="protein sequence ID" value="PZW37654.1"/>
    <property type="molecule type" value="Genomic_DNA"/>
</dbReference>
<keyword evidence="1" id="KW-0472">Membrane</keyword>
<feature type="transmembrane region" description="Helical" evidence="1">
    <location>
        <begin position="28"/>
        <end position="54"/>
    </location>
</feature>
<dbReference type="Proteomes" id="UP000249688">
    <property type="component" value="Unassembled WGS sequence"/>
</dbReference>
<name>A0A2W7HVU1_9PROT</name>
<proteinExistence type="predicted"/>
<organism evidence="2 3">
    <name type="scientific">Humitalea rosea</name>
    <dbReference type="NCBI Taxonomy" id="990373"/>
    <lineage>
        <taxon>Bacteria</taxon>
        <taxon>Pseudomonadati</taxon>
        <taxon>Pseudomonadota</taxon>
        <taxon>Alphaproteobacteria</taxon>
        <taxon>Acetobacterales</taxon>
        <taxon>Roseomonadaceae</taxon>
        <taxon>Humitalea</taxon>
    </lineage>
</organism>
<keyword evidence="1" id="KW-0812">Transmembrane</keyword>
<keyword evidence="3" id="KW-1185">Reference proteome</keyword>
<evidence type="ECO:0000313" key="3">
    <source>
        <dbReference type="Proteomes" id="UP000249688"/>
    </source>
</evidence>
<reference evidence="2 3" key="1">
    <citation type="submission" date="2018-06" db="EMBL/GenBank/DDBJ databases">
        <title>Genomic Encyclopedia of Archaeal and Bacterial Type Strains, Phase II (KMG-II): from individual species to whole genera.</title>
        <authorList>
            <person name="Goeker M."/>
        </authorList>
    </citation>
    <scope>NUCLEOTIDE SEQUENCE [LARGE SCALE GENOMIC DNA]</scope>
    <source>
        <strain evidence="2 3">DSM 24525</strain>
    </source>
</reference>
<feature type="transmembrane region" description="Helical" evidence="1">
    <location>
        <begin position="60"/>
        <end position="80"/>
    </location>
</feature>
<dbReference type="AlphaFoldDB" id="A0A2W7HVU1"/>
<accession>A0A2W7HVU1</accession>
<evidence type="ECO:0000256" key="1">
    <source>
        <dbReference type="SAM" id="Phobius"/>
    </source>
</evidence>
<keyword evidence="1" id="KW-1133">Transmembrane helix</keyword>
<gene>
    <name evidence="2" type="ORF">C8P66_14417</name>
</gene>
<comment type="caution">
    <text evidence="2">The sequence shown here is derived from an EMBL/GenBank/DDBJ whole genome shotgun (WGS) entry which is preliminary data.</text>
</comment>
<protein>
    <submittedName>
        <fullName evidence="2">Uncharacterized protein</fullName>
    </submittedName>
</protein>